<dbReference type="GO" id="GO:0015074">
    <property type="term" value="P:DNA integration"/>
    <property type="evidence" value="ECO:0007669"/>
    <property type="project" value="InterPro"/>
</dbReference>
<dbReference type="InterPro" id="IPR039537">
    <property type="entry name" value="Retrotran_Ty1/copia-like"/>
</dbReference>
<dbReference type="GO" id="GO:0006508">
    <property type="term" value="P:proteolysis"/>
    <property type="evidence" value="ECO:0007669"/>
    <property type="project" value="UniProtKB-KW"/>
</dbReference>
<keyword evidence="1" id="KW-0378">Hydrolase</keyword>
<evidence type="ECO:0000256" key="2">
    <source>
        <dbReference type="SAM" id="MobiDB-lite"/>
    </source>
</evidence>
<accession>A0AAW2JVI2</accession>
<feature type="region of interest" description="Disordered" evidence="2">
    <location>
        <begin position="316"/>
        <end position="343"/>
    </location>
</feature>
<dbReference type="Gene3D" id="3.30.420.10">
    <property type="entry name" value="Ribonuclease H-like superfamily/Ribonuclease H"/>
    <property type="match status" value="1"/>
</dbReference>
<dbReference type="GO" id="GO:0003676">
    <property type="term" value="F:nucleic acid binding"/>
    <property type="evidence" value="ECO:0007669"/>
    <property type="project" value="InterPro"/>
</dbReference>
<evidence type="ECO:0000313" key="4">
    <source>
        <dbReference type="EMBL" id="KAL0298224.1"/>
    </source>
</evidence>
<feature type="compositionally biased region" description="Polar residues" evidence="2">
    <location>
        <begin position="327"/>
        <end position="341"/>
    </location>
</feature>
<evidence type="ECO:0000256" key="1">
    <source>
        <dbReference type="ARBA" id="ARBA00022670"/>
    </source>
</evidence>
<evidence type="ECO:0000259" key="3">
    <source>
        <dbReference type="PROSITE" id="PS50994"/>
    </source>
</evidence>
<dbReference type="PANTHER" id="PTHR42648">
    <property type="entry name" value="TRANSPOSASE, PUTATIVE-RELATED"/>
    <property type="match status" value="1"/>
</dbReference>
<dbReference type="InterPro" id="IPR001584">
    <property type="entry name" value="Integrase_cat-core"/>
</dbReference>
<dbReference type="InterPro" id="IPR036397">
    <property type="entry name" value="RNaseH_sf"/>
</dbReference>
<dbReference type="InterPro" id="IPR025724">
    <property type="entry name" value="GAG-pre-integrase_dom"/>
</dbReference>
<keyword evidence="1" id="KW-0645">Protease</keyword>
<name>A0AAW2JVI2_9LAMI</name>
<reference evidence="4" key="2">
    <citation type="journal article" date="2024" name="Plant">
        <title>Genomic evolution and insights into agronomic trait innovations of Sesamum species.</title>
        <authorList>
            <person name="Miao H."/>
            <person name="Wang L."/>
            <person name="Qu L."/>
            <person name="Liu H."/>
            <person name="Sun Y."/>
            <person name="Le M."/>
            <person name="Wang Q."/>
            <person name="Wei S."/>
            <person name="Zheng Y."/>
            <person name="Lin W."/>
            <person name="Duan Y."/>
            <person name="Cao H."/>
            <person name="Xiong S."/>
            <person name="Wang X."/>
            <person name="Wei L."/>
            <person name="Li C."/>
            <person name="Ma Q."/>
            <person name="Ju M."/>
            <person name="Zhao R."/>
            <person name="Li G."/>
            <person name="Mu C."/>
            <person name="Tian Q."/>
            <person name="Mei H."/>
            <person name="Zhang T."/>
            <person name="Gao T."/>
            <person name="Zhang H."/>
        </authorList>
    </citation>
    <scope>NUCLEOTIDE SEQUENCE</scope>
    <source>
        <strain evidence="4">KEN8</strain>
    </source>
</reference>
<dbReference type="Pfam" id="PF13976">
    <property type="entry name" value="gag_pre-integrs"/>
    <property type="match status" value="1"/>
</dbReference>
<feature type="compositionally biased region" description="Acidic residues" evidence="2">
    <location>
        <begin position="97"/>
        <end position="118"/>
    </location>
</feature>
<dbReference type="InterPro" id="IPR054722">
    <property type="entry name" value="PolX-like_BBD"/>
</dbReference>
<dbReference type="InterPro" id="IPR012337">
    <property type="entry name" value="RNaseH-like_sf"/>
</dbReference>
<feature type="domain" description="Integrase catalytic" evidence="3">
    <location>
        <begin position="495"/>
        <end position="660"/>
    </location>
</feature>
<dbReference type="SUPFAM" id="SSF53098">
    <property type="entry name" value="Ribonuclease H-like"/>
    <property type="match status" value="1"/>
</dbReference>
<organism evidence="4">
    <name type="scientific">Sesamum calycinum</name>
    <dbReference type="NCBI Taxonomy" id="2727403"/>
    <lineage>
        <taxon>Eukaryota</taxon>
        <taxon>Viridiplantae</taxon>
        <taxon>Streptophyta</taxon>
        <taxon>Embryophyta</taxon>
        <taxon>Tracheophyta</taxon>
        <taxon>Spermatophyta</taxon>
        <taxon>Magnoliopsida</taxon>
        <taxon>eudicotyledons</taxon>
        <taxon>Gunneridae</taxon>
        <taxon>Pentapetalae</taxon>
        <taxon>asterids</taxon>
        <taxon>lamiids</taxon>
        <taxon>Lamiales</taxon>
        <taxon>Pedaliaceae</taxon>
        <taxon>Sesamum</taxon>
    </lineage>
</organism>
<dbReference type="Pfam" id="PF14223">
    <property type="entry name" value="Retrotran_gag_2"/>
    <property type="match status" value="1"/>
</dbReference>
<dbReference type="PANTHER" id="PTHR42648:SF27">
    <property type="entry name" value="RNA-DIRECTED DNA POLYMERASE"/>
    <property type="match status" value="1"/>
</dbReference>
<dbReference type="AlphaFoldDB" id="A0AAW2JVI2"/>
<sequence>MGKGDRLTFYNLSVKATIKPASQMFGNKVENYVGMRLNIIGIGDEVYTIVIHYLGKGKRLCNIDPDKYSHMDFIEDIKDLHGDKGKGIQKEGKGCDSGDEMSEEEREDCDEDSSTEEGEGSHQEWEENDMGDELSSYNLMTIKIGPDSVIFIKIFLCYVVEHEKSNGDRLAFNELHGSCKLDGQNYAMWHRQIQYFLHHKKILDHLTTSTAEPIETENGQTAQYRRELDAYNKWLEQDMSARFIMLSCMHDNLIREYEKYPTAKEFWEVLKVAYGSTSATRLRALTLSVASHLKLEADRRESECAQQAAFVAHTDQRKLHKGKRWNKSTGAGPSNSQSKSKTWPHKMGHFARECTEPNRYRRNKTCDKGSSRIRKLPSSASMQSLHCYGNGAQEEVLGIGSYQLKLSTGCELLLSDVQYAPNIQCNLLSVTTLMGQGFSFLFEQMHARLGHKGQERMTRLAREGLLGSLAKVNHPVCEPCMAGKACRKPFGKAKRPTRPLELVHSDICGPMNVRACHGAFYFLTFIDDYSRYGSVYLLSHRSEALECFKRFLGEVENQREMNFKVLRTDRGREYLSEQFKRICEDKGIIRHLTIPYAPQQNGVAERRNQTLLEMARSMMAQANLPISFWGDAILTAAYILNRVPSKSIPSTPYELWHGRSPV</sequence>
<feature type="region of interest" description="Disordered" evidence="2">
    <location>
        <begin position="85"/>
        <end position="128"/>
    </location>
</feature>
<reference evidence="4" key="1">
    <citation type="submission" date="2020-06" db="EMBL/GenBank/DDBJ databases">
        <authorList>
            <person name="Li T."/>
            <person name="Hu X."/>
            <person name="Zhang T."/>
            <person name="Song X."/>
            <person name="Zhang H."/>
            <person name="Dai N."/>
            <person name="Sheng W."/>
            <person name="Hou X."/>
            <person name="Wei L."/>
        </authorList>
    </citation>
    <scope>NUCLEOTIDE SEQUENCE</scope>
    <source>
        <strain evidence="4">KEN8</strain>
        <tissue evidence="4">Leaf</tissue>
    </source>
</reference>
<feature type="compositionally biased region" description="Basic and acidic residues" evidence="2">
    <location>
        <begin position="85"/>
        <end position="96"/>
    </location>
</feature>
<dbReference type="Pfam" id="PF00665">
    <property type="entry name" value="rve"/>
    <property type="match status" value="1"/>
</dbReference>
<proteinExistence type="predicted"/>
<dbReference type="EMBL" id="JACGWM010000788">
    <property type="protein sequence ID" value="KAL0298224.1"/>
    <property type="molecule type" value="Genomic_DNA"/>
</dbReference>
<dbReference type="Pfam" id="PF22936">
    <property type="entry name" value="Pol_BBD"/>
    <property type="match status" value="1"/>
</dbReference>
<dbReference type="PROSITE" id="PS50994">
    <property type="entry name" value="INTEGRASE"/>
    <property type="match status" value="1"/>
</dbReference>
<dbReference type="GO" id="GO:0008233">
    <property type="term" value="F:peptidase activity"/>
    <property type="evidence" value="ECO:0007669"/>
    <property type="project" value="UniProtKB-KW"/>
</dbReference>
<protein>
    <submittedName>
        <fullName evidence="4">Copia protein</fullName>
    </submittedName>
</protein>
<gene>
    <name evidence="4" type="ORF">Scaly_3069600</name>
</gene>
<comment type="caution">
    <text evidence="4">The sequence shown here is derived from an EMBL/GenBank/DDBJ whole genome shotgun (WGS) entry which is preliminary data.</text>
</comment>